<evidence type="ECO:0000313" key="3">
    <source>
        <dbReference type="Proteomes" id="UP000002572"/>
    </source>
</evidence>
<organism evidence="2 3">
    <name type="scientific">Desulfurispirillum indicum (strain ATCC BAA-1389 / DSM 22839 / S5)</name>
    <dbReference type="NCBI Taxonomy" id="653733"/>
    <lineage>
        <taxon>Bacteria</taxon>
        <taxon>Pseudomonadati</taxon>
        <taxon>Chrysiogenota</taxon>
        <taxon>Chrysiogenia</taxon>
        <taxon>Chrysiogenales</taxon>
        <taxon>Chrysiogenaceae</taxon>
        <taxon>Desulfurispirillum</taxon>
    </lineage>
</organism>
<name>E6W6T0_DESIS</name>
<sequence length="155" mass="17995">MSTSRINLDESLAKATGLSASRFPDVLHRFYRMGWQDQAQLLHESRLLAADREFINECQAQNLTKEQTRTAALLKVSKTYRPGAGFIRSSTSKKRSPRNRPTHPSRVFLQKHLPVIEELRSQGLSWEAVQRYFITHHKRKFSIRLLISVHKGRNQ</sequence>
<evidence type="ECO:0000256" key="1">
    <source>
        <dbReference type="SAM" id="MobiDB-lite"/>
    </source>
</evidence>
<evidence type="ECO:0000313" key="2">
    <source>
        <dbReference type="EMBL" id="ADU66173.1"/>
    </source>
</evidence>
<protein>
    <submittedName>
        <fullName evidence="2">Uncharacterized protein</fullName>
    </submittedName>
</protein>
<proteinExistence type="predicted"/>
<dbReference type="KEGG" id="din:Selin_1439"/>
<gene>
    <name evidence="2" type="ordered locus">Selin_1439</name>
</gene>
<feature type="compositionally biased region" description="Basic residues" evidence="1">
    <location>
        <begin position="91"/>
        <end position="103"/>
    </location>
</feature>
<dbReference type="InParanoid" id="E6W6T0"/>
<keyword evidence="3" id="KW-1185">Reference proteome</keyword>
<dbReference type="AlphaFoldDB" id="E6W6T0"/>
<accession>E6W6T0</accession>
<feature type="region of interest" description="Disordered" evidence="1">
    <location>
        <begin position="84"/>
        <end position="105"/>
    </location>
</feature>
<dbReference type="EMBL" id="CP002432">
    <property type="protein sequence ID" value="ADU66173.1"/>
    <property type="molecule type" value="Genomic_DNA"/>
</dbReference>
<reference evidence="2 3" key="1">
    <citation type="submission" date="2010-12" db="EMBL/GenBank/DDBJ databases">
        <title>Complete sequence of Desulfurispirillum indicum S5.</title>
        <authorList>
            <consortium name="US DOE Joint Genome Institute"/>
            <person name="Lucas S."/>
            <person name="Copeland A."/>
            <person name="Lapidus A."/>
            <person name="Cheng J.-F."/>
            <person name="Goodwin L."/>
            <person name="Pitluck S."/>
            <person name="Chertkov O."/>
            <person name="Held B."/>
            <person name="Detter J.C."/>
            <person name="Han C."/>
            <person name="Tapia R."/>
            <person name="Land M."/>
            <person name="Hauser L."/>
            <person name="Kyrpides N."/>
            <person name="Ivanova N."/>
            <person name="Mikhailova N."/>
            <person name="Haggblom M."/>
            <person name="Rauschenbach I."/>
            <person name="Bini E."/>
            <person name="Woyke T."/>
        </authorList>
    </citation>
    <scope>NUCLEOTIDE SEQUENCE [LARGE SCALE GENOMIC DNA]</scope>
    <source>
        <strain evidence="3">ATCC BAA-1389 / DSM 22839 / S5</strain>
    </source>
</reference>
<dbReference type="RefSeq" id="WP_013506054.1">
    <property type="nucleotide sequence ID" value="NC_014836.1"/>
</dbReference>
<dbReference type="Proteomes" id="UP000002572">
    <property type="component" value="Chromosome"/>
</dbReference>
<dbReference type="HOGENOM" id="CLU_1692657_0_0_0"/>